<gene>
    <name evidence="1" type="ORF">CRX53_14485</name>
</gene>
<protein>
    <submittedName>
        <fullName evidence="1">Uncharacterized protein</fullName>
    </submittedName>
</protein>
<sequence length="117" mass="12933">MWITRCDGASPLPLSLTLTLSPKGRGDSLVRSYRLNSIFISFSPLGEKEQSGAVLWTELYFHFFLFLGEEGTVWGAYRLSALSSWGRGNSLGRSYRLNAIGFSPFPLGEKKQPGAVL</sequence>
<comment type="caution">
    <text evidence="1">The sequence shown here is derived from an EMBL/GenBank/DDBJ whole genome shotgun (WGS) entry which is preliminary data.</text>
</comment>
<proteinExistence type="predicted"/>
<evidence type="ECO:0000313" key="2">
    <source>
        <dbReference type="Proteomes" id="UP000222768"/>
    </source>
</evidence>
<reference evidence="2" key="1">
    <citation type="submission" date="2017-09" db="EMBL/GenBank/DDBJ databases">
        <title>FDA dAtabase for Regulatory Grade micrObial Sequences (FDA-ARGOS): Supporting development and validation of Infectious Disease Dx tests.</title>
        <authorList>
            <person name="Minogue T."/>
            <person name="Wolcott M."/>
            <person name="Wasieloski L."/>
            <person name="Aguilar W."/>
            <person name="Moore D."/>
            <person name="Tallon L."/>
            <person name="Sadzewicz L."/>
            <person name="Ott S."/>
            <person name="Zhao X."/>
            <person name="Nagaraj S."/>
            <person name="Vavikolanu K."/>
            <person name="Aluvathingal J."/>
            <person name="Nadendla S."/>
            <person name="Sichtig H."/>
        </authorList>
    </citation>
    <scope>NUCLEOTIDE SEQUENCE [LARGE SCALE GENOMIC DNA]</scope>
    <source>
        <strain evidence="2">FDAARGOS_404</strain>
    </source>
</reference>
<organism evidence="1 2">
    <name type="scientific">Leclercia adecarboxylata</name>
    <dbReference type="NCBI Taxonomy" id="83655"/>
    <lineage>
        <taxon>Bacteria</taxon>
        <taxon>Pseudomonadati</taxon>
        <taxon>Pseudomonadota</taxon>
        <taxon>Gammaproteobacteria</taxon>
        <taxon>Enterobacterales</taxon>
        <taxon>Enterobacteriaceae</taxon>
        <taxon>Leclercia</taxon>
    </lineage>
</organism>
<name>A0A855ENS2_9ENTR</name>
<dbReference type="EMBL" id="PDLK01000002">
    <property type="protein sequence ID" value="PHH05077.1"/>
    <property type="molecule type" value="Genomic_DNA"/>
</dbReference>
<accession>A0A855ENS2</accession>
<dbReference type="Proteomes" id="UP000222768">
    <property type="component" value="Unassembled WGS sequence"/>
</dbReference>
<dbReference type="AlphaFoldDB" id="A0A855ENS2"/>
<evidence type="ECO:0000313" key="1">
    <source>
        <dbReference type="EMBL" id="PHH05077.1"/>
    </source>
</evidence>